<evidence type="ECO:0000256" key="10">
    <source>
        <dbReference type="ARBA" id="ARBA00023014"/>
    </source>
</evidence>
<evidence type="ECO:0000256" key="8">
    <source>
        <dbReference type="ARBA" id="ARBA00022801"/>
    </source>
</evidence>
<keyword evidence="5" id="KW-0004">4Fe-4S</keyword>
<sequence>MRPDGSGEAQQKLNLLREIVRDCKKCQLYKQRRNPVLGEGPSRASLMLVGEAPGRTEDLTGRPFVGHAGRLLTRTLESLGVRRAAVYITNVVKCRPPKNRPPLHGEVLACLPYLVEQIRVVQPEVVLTLGLIPSLYVINLESTLKTGSKPPARYITELRGRLYACNVGGLNVKIVPTFHPAAVLRNPKCRSLFESDIKTAIEISGLRS</sequence>
<evidence type="ECO:0000256" key="5">
    <source>
        <dbReference type="ARBA" id="ARBA00022485"/>
    </source>
</evidence>
<comment type="caution">
    <text evidence="13">The sequence shown here is derived from an EMBL/GenBank/DDBJ whole genome shotgun (WGS) entry which is preliminary data.</text>
</comment>
<evidence type="ECO:0000256" key="2">
    <source>
        <dbReference type="ARBA" id="ARBA00006521"/>
    </source>
</evidence>
<keyword evidence="10" id="KW-0411">Iron-sulfur</keyword>
<accession>A0A7J3ZIY7</accession>
<dbReference type="Pfam" id="PF03167">
    <property type="entry name" value="UDG"/>
    <property type="match status" value="1"/>
</dbReference>
<dbReference type="PANTHER" id="PTHR33693:SF1">
    <property type="entry name" value="TYPE-4 URACIL-DNA GLYCOSYLASE"/>
    <property type="match status" value="1"/>
</dbReference>
<dbReference type="EC" id="3.2.2.27" evidence="3"/>
<organism evidence="13">
    <name type="scientific">Fervidicoccus fontis</name>
    <dbReference type="NCBI Taxonomy" id="683846"/>
    <lineage>
        <taxon>Archaea</taxon>
        <taxon>Thermoproteota</taxon>
        <taxon>Thermoprotei</taxon>
        <taxon>Fervidicoccales</taxon>
        <taxon>Fervidicoccaceae</taxon>
        <taxon>Fervidicoccus</taxon>
    </lineage>
</organism>
<dbReference type="SMART" id="SM00987">
    <property type="entry name" value="UreE_C"/>
    <property type="match status" value="1"/>
</dbReference>
<evidence type="ECO:0000256" key="3">
    <source>
        <dbReference type="ARBA" id="ARBA00012030"/>
    </source>
</evidence>
<dbReference type="InterPro" id="IPR005122">
    <property type="entry name" value="Uracil-DNA_glycosylase-like"/>
</dbReference>
<dbReference type="CDD" id="cd10030">
    <property type="entry name" value="UDG-F4_TTUDGA_SPO1dp_like"/>
    <property type="match status" value="1"/>
</dbReference>
<dbReference type="Gene3D" id="3.40.470.10">
    <property type="entry name" value="Uracil-DNA glycosylase-like domain"/>
    <property type="match status" value="1"/>
</dbReference>
<gene>
    <name evidence="13" type="ORF">ENM78_00825</name>
</gene>
<evidence type="ECO:0000256" key="6">
    <source>
        <dbReference type="ARBA" id="ARBA00022723"/>
    </source>
</evidence>
<dbReference type="GO" id="GO:0006281">
    <property type="term" value="P:DNA repair"/>
    <property type="evidence" value="ECO:0007669"/>
    <property type="project" value="UniProtKB-KW"/>
</dbReference>
<comment type="catalytic activity">
    <reaction evidence="1">
        <text>Hydrolyzes single-stranded DNA or mismatched double-stranded DNA and polynucleotides, releasing free uracil.</text>
        <dbReference type="EC" id="3.2.2.27"/>
    </reaction>
</comment>
<evidence type="ECO:0000256" key="9">
    <source>
        <dbReference type="ARBA" id="ARBA00023004"/>
    </source>
</evidence>
<evidence type="ECO:0000313" key="13">
    <source>
        <dbReference type="EMBL" id="HHQ79999.1"/>
    </source>
</evidence>
<comment type="similarity">
    <text evidence="2">Belongs to the uracil-DNA glycosylase (UDG) superfamily. Type 4 (UDGa) family.</text>
</comment>
<feature type="domain" description="Uracil-DNA glycosylase-like" evidence="12">
    <location>
        <begin position="37"/>
        <end position="198"/>
    </location>
</feature>
<dbReference type="GO" id="GO:0051539">
    <property type="term" value="F:4 iron, 4 sulfur cluster binding"/>
    <property type="evidence" value="ECO:0007669"/>
    <property type="project" value="UniProtKB-KW"/>
</dbReference>
<dbReference type="EMBL" id="DRZC01000013">
    <property type="protein sequence ID" value="HHQ79999.1"/>
    <property type="molecule type" value="Genomic_DNA"/>
</dbReference>
<dbReference type="GO" id="GO:0046872">
    <property type="term" value="F:metal ion binding"/>
    <property type="evidence" value="ECO:0007669"/>
    <property type="project" value="UniProtKB-KW"/>
</dbReference>
<keyword evidence="6" id="KW-0479">Metal-binding</keyword>
<evidence type="ECO:0000256" key="11">
    <source>
        <dbReference type="ARBA" id="ARBA00023204"/>
    </source>
</evidence>
<evidence type="ECO:0000256" key="4">
    <source>
        <dbReference type="ARBA" id="ARBA00019403"/>
    </source>
</evidence>
<keyword evidence="11" id="KW-0234">DNA repair</keyword>
<dbReference type="SUPFAM" id="SSF52141">
    <property type="entry name" value="Uracil-DNA glycosylase-like"/>
    <property type="match status" value="1"/>
</dbReference>
<proteinExistence type="inferred from homology"/>
<dbReference type="GO" id="GO:0004844">
    <property type="term" value="F:uracil DNA N-glycosylase activity"/>
    <property type="evidence" value="ECO:0007669"/>
    <property type="project" value="UniProtKB-EC"/>
</dbReference>
<dbReference type="InterPro" id="IPR036895">
    <property type="entry name" value="Uracil-DNA_glycosylase-like_sf"/>
</dbReference>
<dbReference type="SMART" id="SM00986">
    <property type="entry name" value="UDG"/>
    <property type="match status" value="1"/>
</dbReference>
<name>A0A7J3ZIY7_9CREN</name>
<dbReference type="InterPro" id="IPR005273">
    <property type="entry name" value="Ura-DNA_glyco_family4"/>
</dbReference>
<evidence type="ECO:0000259" key="12">
    <source>
        <dbReference type="SMART" id="SM00986"/>
    </source>
</evidence>
<evidence type="ECO:0000256" key="1">
    <source>
        <dbReference type="ARBA" id="ARBA00001400"/>
    </source>
</evidence>
<keyword evidence="8" id="KW-0378">Hydrolase</keyword>
<reference evidence="13" key="1">
    <citation type="journal article" date="2020" name="mSystems">
        <title>Genome- and Community-Level Interaction Insights into Carbon Utilization and Element Cycling Functions of Hydrothermarchaeota in Hydrothermal Sediment.</title>
        <authorList>
            <person name="Zhou Z."/>
            <person name="Liu Y."/>
            <person name="Xu W."/>
            <person name="Pan J."/>
            <person name="Luo Z.H."/>
            <person name="Li M."/>
        </authorList>
    </citation>
    <scope>NUCLEOTIDE SEQUENCE [LARGE SCALE GENOMIC DNA]</scope>
    <source>
        <strain evidence="13">SpSt-1116</strain>
    </source>
</reference>
<dbReference type="NCBIfam" id="TIGR00758">
    <property type="entry name" value="UDG_fam4"/>
    <property type="match status" value="1"/>
</dbReference>
<dbReference type="InterPro" id="IPR051536">
    <property type="entry name" value="UDG_Type-4/5"/>
</dbReference>
<protein>
    <recommendedName>
        <fullName evidence="4">Type-4 uracil-DNA glycosylase</fullName>
        <ecNumber evidence="3">3.2.2.27</ecNumber>
    </recommendedName>
</protein>
<dbReference type="AlphaFoldDB" id="A0A7J3ZIY7"/>
<keyword evidence="7" id="KW-0227">DNA damage</keyword>
<evidence type="ECO:0000256" key="7">
    <source>
        <dbReference type="ARBA" id="ARBA00022763"/>
    </source>
</evidence>
<keyword evidence="9" id="KW-0408">Iron</keyword>
<dbReference type="PANTHER" id="PTHR33693">
    <property type="entry name" value="TYPE-5 URACIL-DNA GLYCOSYLASE"/>
    <property type="match status" value="1"/>
</dbReference>